<dbReference type="PATRIC" id="fig|1449976.3.peg.2998"/>
<evidence type="ECO:0000259" key="13">
    <source>
        <dbReference type="PROSITE" id="PS50885"/>
    </source>
</evidence>
<dbReference type="RefSeq" id="WP_025356488.1">
    <property type="nucleotide sequence ID" value="NZ_CP007155.1"/>
</dbReference>
<evidence type="ECO:0000256" key="5">
    <source>
        <dbReference type="ARBA" id="ARBA00022679"/>
    </source>
</evidence>
<dbReference type="InterPro" id="IPR003661">
    <property type="entry name" value="HisK_dim/P_dom"/>
</dbReference>
<dbReference type="CDD" id="cd00082">
    <property type="entry name" value="HisKA"/>
    <property type="match status" value="1"/>
</dbReference>
<comment type="catalytic activity">
    <reaction evidence="1">
        <text>ATP + protein L-histidine = ADP + protein N-phospho-L-histidine.</text>
        <dbReference type="EC" id="2.7.13.3"/>
    </reaction>
</comment>
<dbReference type="InterPro" id="IPR003660">
    <property type="entry name" value="HAMP_dom"/>
</dbReference>
<keyword evidence="7 14" id="KW-0418">Kinase</keyword>
<dbReference type="Proteomes" id="UP000019225">
    <property type="component" value="Chromosome"/>
</dbReference>
<dbReference type="EMBL" id="CP007155">
    <property type="protein sequence ID" value="AHH96353.1"/>
    <property type="molecule type" value="Genomic_DNA"/>
</dbReference>
<keyword evidence="15" id="KW-1185">Reference proteome</keyword>
<dbReference type="PROSITE" id="PS50109">
    <property type="entry name" value="HIS_KIN"/>
    <property type="match status" value="1"/>
</dbReference>
<organism evidence="14 15">
    <name type="scientific">Kutzneria albida DSM 43870</name>
    <dbReference type="NCBI Taxonomy" id="1449976"/>
    <lineage>
        <taxon>Bacteria</taxon>
        <taxon>Bacillati</taxon>
        <taxon>Actinomycetota</taxon>
        <taxon>Actinomycetes</taxon>
        <taxon>Pseudonocardiales</taxon>
        <taxon>Pseudonocardiaceae</taxon>
        <taxon>Kutzneria</taxon>
    </lineage>
</organism>
<evidence type="ECO:0000256" key="2">
    <source>
        <dbReference type="ARBA" id="ARBA00004236"/>
    </source>
</evidence>
<feature type="domain" description="HAMP" evidence="13">
    <location>
        <begin position="184"/>
        <end position="237"/>
    </location>
</feature>
<dbReference type="Gene3D" id="1.10.287.130">
    <property type="match status" value="1"/>
</dbReference>
<dbReference type="Pfam" id="PF02518">
    <property type="entry name" value="HATPase_c"/>
    <property type="match status" value="1"/>
</dbReference>
<proteinExistence type="predicted"/>
<keyword evidence="4" id="KW-0597">Phosphoprotein</keyword>
<dbReference type="SUPFAM" id="SSF158472">
    <property type="entry name" value="HAMP domain-like"/>
    <property type="match status" value="1"/>
</dbReference>
<dbReference type="InterPro" id="IPR005467">
    <property type="entry name" value="His_kinase_dom"/>
</dbReference>
<dbReference type="PRINTS" id="PR00344">
    <property type="entry name" value="BCTRLSENSOR"/>
</dbReference>
<dbReference type="GO" id="GO:0000155">
    <property type="term" value="F:phosphorelay sensor kinase activity"/>
    <property type="evidence" value="ECO:0007669"/>
    <property type="project" value="InterPro"/>
</dbReference>
<dbReference type="EC" id="2.7.13.3" evidence="3"/>
<evidence type="ECO:0000256" key="8">
    <source>
        <dbReference type="ARBA" id="ARBA00022989"/>
    </source>
</evidence>
<dbReference type="SUPFAM" id="SSF47384">
    <property type="entry name" value="Homodimeric domain of signal transducing histidine kinase"/>
    <property type="match status" value="1"/>
</dbReference>
<evidence type="ECO:0000256" key="3">
    <source>
        <dbReference type="ARBA" id="ARBA00012438"/>
    </source>
</evidence>
<keyword evidence="10" id="KW-0472">Membrane</keyword>
<keyword evidence="6" id="KW-0812">Transmembrane</keyword>
<dbReference type="PANTHER" id="PTHR45436">
    <property type="entry name" value="SENSOR HISTIDINE KINASE YKOH"/>
    <property type="match status" value="1"/>
</dbReference>
<dbReference type="HOGENOM" id="CLU_000445_89_6_11"/>
<dbReference type="STRING" id="1449976.KALB_2985"/>
<dbReference type="CDD" id="cd00075">
    <property type="entry name" value="HATPase"/>
    <property type="match status" value="1"/>
</dbReference>
<keyword evidence="5" id="KW-0808">Transferase</keyword>
<dbReference type="InterPro" id="IPR004358">
    <property type="entry name" value="Sig_transdc_His_kin-like_C"/>
</dbReference>
<dbReference type="eggNOG" id="COG0642">
    <property type="taxonomic scope" value="Bacteria"/>
</dbReference>
<dbReference type="GO" id="GO:0005886">
    <property type="term" value="C:plasma membrane"/>
    <property type="evidence" value="ECO:0007669"/>
    <property type="project" value="UniProtKB-SubCell"/>
</dbReference>
<evidence type="ECO:0000256" key="9">
    <source>
        <dbReference type="ARBA" id="ARBA00023012"/>
    </source>
</evidence>
<keyword evidence="9" id="KW-0902">Two-component regulatory system</keyword>
<protein>
    <recommendedName>
        <fullName evidence="3">histidine kinase</fullName>
        <ecNumber evidence="3">2.7.13.3</ecNumber>
    </recommendedName>
</protein>
<evidence type="ECO:0000313" key="15">
    <source>
        <dbReference type="Proteomes" id="UP000019225"/>
    </source>
</evidence>
<dbReference type="InterPro" id="IPR036097">
    <property type="entry name" value="HisK_dim/P_sf"/>
</dbReference>
<dbReference type="CDD" id="cd06225">
    <property type="entry name" value="HAMP"/>
    <property type="match status" value="1"/>
</dbReference>
<evidence type="ECO:0000256" key="6">
    <source>
        <dbReference type="ARBA" id="ARBA00022692"/>
    </source>
</evidence>
<keyword evidence="8" id="KW-1133">Transmembrane helix</keyword>
<dbReference type="InterPro" id="IPR003594">
    <property type="entry name" value="HATPase_dom"/>
</dbReference>
<dbReference type="InterPro" id="IPR050428">
    <property type="entry name" value="TCS_sensor_his_kinase"/>
</dbReference>
<feature type="chain" id="PRO_5038835051" description="histidine kinase" evidence="11">
    <location>
        <begin position="19"/>
        <end position="463"/>
    </location>
</feature>
<dbReference type="Gene3D" id="6.10.340.10">
    <property type="match status" value="1"/>
</dbReference>
<evidence type="ECO:0000256" key="7">
    <source>
        <dbReference type="ARBA" id="ARBA00022777"/>
    </source>
</evidence>
<keyword evidence="11" id="KW-0732">Signal</keyword>
<evidence type="ECO:0000259" key="12">
    <source>
        <dbReference type="PROSITE" id="PS50109"/>
    </source>
</evidence>
<evidence type="ECO:0000256" key="11">
    <source>
        <dbReference type="SAM" id="SignalP"/>
    </source>
</evidence>
<evidence type="ECO:0000256" key="4">
    <source>
        <dbReference type="ARBA" id="ARBA00022553"/>
    </source>
</evidence>
<reference evidence="14 15" key="1">
    <citation type="journal article" date="2014" name="BMC Genomics">
        <title>Complete genome sequence of producer of the glycopeptide antibiotic Aculeximycin Kutzneria albida DSM 43870T, a representative of minor genus of Pseudonocardiaceae.</title>
        <authorList>
            <person name="Rebets Y."/>
            <person name="Tokovenko B."/>
            <person name="Lushchyk I."/>
            <person name="Ruckert C."/>
            <person name="Zaburannyi N."/>
            <person name="Bechthold A."/>
            <person name="Kalinowski J."/>
            <person name="Luzhetskyy A."/>
        </authorList>
    </citation>
    <scope>NUCLEOTIDE SEQUENCE [LARGE SCALE GENOMIC DNA]</scope>
    <source>
        <strain evidence="14">DSM 43870</strain>
    </source>
</reference>
<comment type="subcellular location">
    <subcellularLocation>
        <location evidence="2">Cell membrane</location>
    </subcellularLocation>
</comment>
<feature type="signal peptide" evidence="11">
    <location>
        <begin position="1"/>
        <end position="18"/>
    </location>
</feature>
<dbReference type="InterPro" id="IPR036890">
    <property type="entry name" value="HATPase_C_sf"/>
</dbReference>
<name>W5W550_9PSEU</name>
<evidence type="ECO:0000256" key="1">
    <source>
        <dbReference type="ARBA" id="ARBA00000085"/>
    </source>
</evidence>
<dbReference type="SMART" id="SM00388">
    <property type="entry name" value="HisKA"/>
    <property type="match status" value="1"/>
</dbReference>
<dbReference type="Pfam" id="PF00512">
    <property type="entry name" value="HisKA"/>
    <property type="match status" value="1"/>
</dbReference>
<dbReference type="SMART" id="SM00387">
    <property type="entry name" value="HATPase_c"/>
    <property type="match status" value="1"/>
</dbReference>
<dbReference type="KEGG" id="kal:KALB_2985"/>
<dbReference type="Gene3D" id="3.30.565.10">
    <property type="entry name" value="Histidine kinase-like ATPase, C-terminal domain"/>
    <property type="match status" value="1"/>
</dbReference>
<evidence type="ECO:0000313" key="14">
    <source>
        <dbReference type="EMBL" id="AHH96353.1"/>
    </source>
</evidence>
<dbReference type="PROSITE" id="PS50885">
    <property type="entry name" value="HAMP"/>
    <property type="match status" value="1"/>
</dbReference>
<dbReference type="SUPFAM" id="SSF55874">
    <property type="entry name" value="ATPase domain of HSP90 chaperone/DNA topoisomerase II/histidine kinase"/>
    <property type="match status" value="1"/>
</dbReference>
<dbReference type="OrthoDB" id="9786919at2"/>
<dbReference type="SMART" id="SM00304">
    <property type="entry name" value="HAMP"/>
    <property type="match status" value="1"/>
</dbReference>
<evidence type="ECO:0000256" key="10">
    <source>
        <dbReference type="ARBA" id="ARBA00023136"/>
    </source>
</evidence>
<dbReference type="AlphaFoldDB" id="W5W550"/>
<sequence>MRTRLLVVLLAFSATAVAAFAWPLLMVTASERTQQLLISRNADLDRFAVLAQQADTTGDSGQLVAEVLRYSSLYGEPVVVANAARKAVVESGGMHLDDPAVTNLIDGALRNEPAPPVPTVQPWSTEDVLLARPVGTGTRVAGAVVLRASVRAAAEDVAKGWSTIVAGALTAAAGCVLLVLALSRWVLRPMAELARGMRAMTEGERWAHVTGKAGPREMRSLAEQFNRMSDAVSEAAEQQRRLISDASHQLRNPMAALRLRVDSLAPRVDEQGQRSYRSAVAEVERLESLLDGLLAMASAESTATRLAADGDSESCLADEVVEAGVYAWTPAAEQAGVELVTAEITADLAVQCSESDLGQVLDVAVDNAIKYSGRGARIEVSCVDIDGSVRITVSDNGPGLPAEELAMATERFWRSTSTAGARGTGLGLPIAQALVTARGGTLRLENRQPQGFAVVVELPEARE</sequence>
<gene>
    <name evidence="14" type="ORF">KALB_2985</name>
</gene>
<dbReference type="Pfam" id="PF00672">
    <property type="entry name" value="HAMP"/>
    <property type="match status" value="1"/>
</dbReference>
<accession>W5W550</accession>
<dbReference type="PANTHER" id="PTHR45436:SF5">
    <property type="entry name" value="SENSOR HISTIDINE KINASE TRCS"/>
    <property type="match status" value="1"/>
</dbReference>
<feature type="domain" description="Histidine kinase" evidence="12">
    <location>
        <begin position="245"/>
        <end position="462"/>
    </location>
</feature>